<dbReference type="CDD" id="cd06170">
    <property type="entry name" value="LuxR_C_like"/>
    <property type="match status" value="1"/>
</dbReference>
<dbReference type="SMART" id="SM00421">
    <property type="entry name" value="HTH_LUXR"/>
    <property type="match status" value="1"/>
</dbReference>
<evidence type="ECO:0000256" key="1">
    <source>
        <dbReference type="ARBA" id="ARBA00022553"/>
    </source>
</evidence>
<evidence type="ECO:0000259" key="5">
    <source>
        <dbReference type="PROSITE" id="PS50110"/>
    </source>
</evidence>
<dbReference type="Gene3D" id="3.40.50.2300">
    <property type="match status" value="1"/>
</dbReference>
<dbReference type="Gene3D" id="1.10.10.10">
    <property type="entry name" value="Winged helix-like DNA-binding domain superfamily/Winged helix DNA-binding domain"/>
    <property type="match status" value="1"/>
</dbReference>
<organism evidence="6 7">
    <name type="scientific">Chryseobacterium limigenitum</name>
    <dbReference type="NCBI Taxonomy" id="1612149"/>
    <lineage>
        <taxon>Bacteria</taxon>
        <taxon>Pseudomonadati</taxon>
        <taxon>Bacteroidota</taxon>
        <taxon>Flavobacteriia</taxon>
        <taxon>Flavobacteriales</taxon>
        <taxon>Weeksellaceae</taxon>
        <taxon>Chryseobacterium group</taxon>
        <taxon>Chryseobacterium</taxon>
    </lineage>
</organism>
<reference evidence="7" key="1">
    <citation type="submission" date="2016-10" db="EMBL/GenBank/DDBJ databases">
        <authorList>
            <person name="Varghese N."/>
            <person name="Submissions S."/>
        </authorList>
    </citation>
    <scope>NUCLEOTIDE SEQUENCE [LARGE SCALE GENOMIC DNA]</scope>
    <source>
        <strain evidence="7">SUR2</strain>
    </source>
</reference>
<evidence type="ECO:0000259" key="4">
    <source>
        <dbReference type="PROSITE" id="PS50043"/>
    </source>
</evidence>
<feature type="domain" description="Response regulatory" evidence="5">
    <location>
        <begin position="2"/>
        <end position="124"/>
    </location>
</feature>
<dbReference type="SMART" id="SM00448">
    <property type="entry name" value="REC"/>
    <property type="match status" value="1"/>
</dbReference>
<dbReference type="GO" id="GO:0000160">
    <property type="term" value="P:phosphorelay signal transduction system"/>
    <property type="evidence" value="ECO:0007669"/>
    <property type="project" value="InterPro"/>
</dbReference>
<dbReference type="InterPro" id="IPR039420">
    <property type="entry name" value="WalR-like"/>
</dbReference>
<dbReference type="InterPro" id="IPR058245">
    <property type="entry name" value="NreC/VraR/RcsB-like_REC"/>
</dbReference>
<dbReference type="InterPro" id="IPR036388">
    <property type="entry name" value="WH-like_DNA-bd_sf"/>
</dbReference>
<feature type="domain" description="HTH luxR-type" evidence="4">
    <location>
        <begin position="145"/>
        <end position="210"/>
    </location>
</feature>
<dbReference type="InterPro" id="IPR001789">
    <property type="entry name" value="Sig_transdc_resp-reg_receiver"/>
</dbReference>
<name>A0A1K2IX02_9FLAO</name>
<dbReference type="Proteomes" id="UP000182034">
    <property type="component" value="Unassembled WGS sequence"/>
</dbReference>
<evidence type="ECO:0000256" key="3">
    <source>
        <dbReference type="PROSITE-ProRule" id="PRU00169"/>
    </source>
</evidence>
<evidence type="ECO:0000313" key="6">
    <source>
        <dbReference type="EMBL" id="SFZ96956.1"/>
    </source>
</evidence>
<dbReference type="GO" id="GO:0003677">
    <property type="term" value="F:DNA binding"/>
    <property type="evidence" value="ECO:0007669"/>
    <property type="project" value="UniProtKB-KW"/>
</dbReference>
<dbReference type="OrthoDB" id="9797341at2"/>
<dbReference type="SUPFAM" id="SSF46894">
    <property type="entry name" value="C-terminal effector domain of the bipartite response regulators"/>
    <property type="match status" value="1"/>
</dbReference>
<feature type="modified residue" description="4-aspartylphosphate" evidence="3">
    <location>
        <position position="54"/>
    </location>
</feature>
<dbReference type="InterPro" id="IPR011006">
    <property type="entry name" value="CheY-like_superfamily"/>
</dbReference>
<dbReference type="PRINTS" id="PR00038">
    <property type="entry name" value="HTHLUXR"/>
</dbReference>
<dbReference type="RefSeq" id="WP_072412820.1">
    <property type="nucleotide sequence ID" value="NZ_FPKW01000031.1"/>
</dbReference>
<dbReference type="PANTHER" id="PTHR43214">
    <property type="entry name" value="TWO-COMPONENT RESPONSE REGULATOR"/>
    <property type="match status" value="1"/>
</dbReference>
<keyword evidence="7" id="KW-1185">Reference proteome</keyword>
<keyword evidence="1 3" id="KW-0597">Phosphoprotein</keyword>
<evidence type="ECO:0000256" key="2">
    <source>
        <dbReference type="ARBA" id="ARBA00023125"/>
    </source>
</evidence>
<keyword evidence="2" id="KW-0238">DNA-binding</keyword>
<sequence length="216" mass="24478">MVTVIIDDHKMIAEAIKSSLLSQNVASEIFTFNSAQLFFDGIETSNLPGMIITDLLMPGINGVELLKAYQEFFKSKNKEDYKLIVLSTISDPQTVKMAMRYGADAYLSKESTIEELIEAIQECTKGNKYIGTKLRTNIINNFISDEQIVYHLSPREKDVLQLICSGNTIKEAAYKMNLSVHTVKSYYKNIMKKFNVNRTSDLIIFAVKNGFYQINS</sequence>
<protein>
    <submittedName>
        <fullName evidence="6">Two component transcriptional regulator, LuxR family</fullName>
    </submittedName>
</protein>
<dbReference type="PROSITE" id="PS50043">
    <property type="entry name" value="HTH_LUXR_2"/>
    <property type="match status" value="1"/>
</dbReference>
<dbReference type="Pfam" id="PF00072">
    <property type="entry name" value="Response_reg"/>
    <property type="match status" value="1"/>
</dbReference>
<dbReference type="PROSITE" id="PS50110">
    <property type="entry name" value="RESPONSE_REGULATORY"/>
    <property type="match status" value="1"/>
</dbReference>
<accession>A0A1K2IX02</accession>
<dbReference type="GO" id="GO:0006355">
    <property type="term" value="P:regulation of DNA-templated transcription"/>
    <property type="evidence" value="ECO:0007669"/>
    <property type="project" value="InterPro"/>
</dbReference>
<gene>
    <name evidence="6" type="ORF">SAMN05216324_13115</name>
</gene>
<dbReference type="InterPro" id="IPR000792">
    <property type="entry name" value="Tscrpt_reg_LuxR_C"/>
</dbReference>
<dbReference type="InterPro" id="IPR016032">
    <property type="entry name" value="Sig_transdc_resp-reg_C-effctor"/>
</dbReference>
<dbReference type="CDD" id="cd17535">
    <property type="entry name" value="REC_NarL-like"/>
    <property type="match status" value="1"/>
</dbReference>
<dbReference type="AlphaFoldDB" id="A0A1K2IX02"/>
<dbReference type="STRING" id="1612149.SAMN05216324_13115"/>
<proteinExistence type="predicted"/>
<evidence type="ECO:0000313" key="7">
    <source>
        <dbReference type="Proteomes" id="UP000182034"/>
    </source>
</evidence>
<dbReference type="EMBL" id="FPKW01000031">
    <property type="protein sequence ID" value="SFZ96956.1"/>
    <property type="molecule type" value="Genomic_DNA"/>
</dbReference>
<dbReference type="Pfam" id="PF00196">
    <property type="entry name" value="GerE"/>
    <property type="match status" value="1"/>
</dbReference>
<dbReference type="SUPFAM" id="SSF52172">
    <property type="entry name" value="CheY-like"/>
    <property type="match status" value="1"/>
</dbReference>